<dbReference type="RefSeq" id="WP_179406968.1">
    <property type="nucleotide sequence ID" value="NZ_BMGF01000002.1"/>
</dbReference>
<dbReference type="InterPro" id="IPR007138">
    <property type="entry name" value="ABM_dom"/>
</dbReference>
<evidence type="ECO:0000259" key="1">
    <source>
        <dbReference type="Pfam" id="PF03992"/>
    </source>
</evidence>
<dbReference type="EMBL" id="JACBZF010000002">
    <property type="protein sequence ID" value="NYH95084.1"/>
    <property type="molecule type" value="Genomic_DNA"/>
</dbReference>
<reference evidence="2 3" key="1">
    <citation type="submission" date="2020-07" db="EMBL/GenBank/DDBJ databases">
        <title>Genomic Encyclopedia of Type Strains, Phase IV (KMG-IV): sequencing the most valuable type-strain genomes for metagenomic binning, comparative biology and taxonomic classification.</title>
        <authorList>
            <person name="Goeker M."/>
        </authorList>
    </citation>
    <scope>NUCLEOTIDE SEQUENCE [LARGE SCALE GENOMIC DNA]</scope>
    <source>
        <strain evidence="2 3">DSM 29043</strain>
    </source>
</reference>
<dbReference type="Pfam" id="PF03992">
    <property type="entry name" value="ABM"/>
    <property type="match status" value="1"/>
</dbReference>
<name>A0A7Y9XUZ7_9SPHN</name>
<evidence type="ECO:0000313" key="2">
    <source>
        <dbReference type="EMBL" id="NYH95084.1"/>
    </source>
</evidence>
<keyword evidence="3" id="KW-1185">Reference proteome</keyword>
<dbReference type="SUPFAM" id="SSF54909">
    <property type="entry name" value="Dimeric alpha+beta barrel"/>
    <property type="match status" value="1"/>
</dbReference>
<evidence type="ECO:0000313" key="3">
    <source>
        <dbReference type="Proteomes" id="UP000522081"/>
    </source>
</evidence>
<organism evidence="2 3">
    <name type="scientific">Novosphingobium marinum</name>
    <dbReference type="NCBI Taxonomy" id="1514948"/>
    <lineage>
        <taxon>Bacteria</taxon>
        <taxon>Pseudomonadati</taxon>
        <taxon>Pseudomonadota</taxon>
        <taxon>Alphaproteobacteria</taxon>
        <taxon>Sphingomonadales</taxon>
        <taxon>Sphingomonadaceae</taxon>
        <taxon>Novosphingobium</taxon>
    </lineage>
</organism>
<dbReference type="InterPro" id="IPR011008">
    <property type="entry name" value="Dimeric_a/b-barrel"/>
</dbReference>
<keyword evidence="2" id="KW-0503">Monooxygenase</keyword>
<gene>
    <name evidence="2" type="ORF">FHS75_001403</name>
</gene>
<dbReference type="GO" id="GO:0004497">
    <property type="term" value="F:monooxygenase activity"/>
    <property type="evidence" value="ECO:0007669"/>
    <property type="project" value="UniProtKB-KW"/>
</dbReference>
<dbReference type="Gene3D" id="3.30.70.100">
    <property type="match status" value="1"/>
</dbReference>
<protein>
    <submittedName>
        <fullName evidence="2">Heme-degrading monooxygenase HmoA</fullName>
    </submittedName>
</protein>
<dbReference type="AlphaFoldDB" id="A0A7Y9XUZ7"/>
<dbReference type="PANTHER" id="PTHR37811">
    <property type="entry name" value="BLL5343 PROTEIN"/>
    <property type="match status" value="1"/>
</dbReference>
<keyword evidence="2" id="KW-0560">Oxidoreductase</keyword>
<proteinExistence type="predicted"/>
<sequence>MYLVVFRNRKRRDIDRAAYDAEAAEMEQLSARQPGYLSFKSYVADDGEVVALSEWDTREAARQWGRHAEHAATKRRGVLQYYQSYTLFGCEDPVVHRFNRDD</sequence>
<dbReference type="InterPro" id="IPR052936">
    <property type="entry name" value="Jasmonate_Hydroxylase-like"/>
</dbReference>
<dbReference type="PANTHER" id="PTHR37811:SF2">
    <property type="entry name" value="ABM DOMAIN-CONTAINING PROTEIN"/>
    <property type="match status" value="1"/>
</dbReference>
<accession>A0A7Y9XUZ7</accession>
<feature type="domain" description="ABM" evidence="1">
    <location>
        <begin position="1"/>
        <end position="75"/>
    </location>
</feature>
<dbReference type="Proteomes" id="UP000522081">
    <property type="component" value="Unassembled WGS sequence"/>
</dbReference>
<comment type="caution">
    <text evidence="2">The sequence shown here is derived from an EMBL/GenBank/DDBJ whole genome shotgun (WGS) entry which is preliminary data.</text>
</comment>